<accession>A0AAX4H9J5</accession>
<dbReference type="EMBL" id="CP138896">
    <property type="protein sequence ID" value="WPK24951.1"/>
    <property type="molecule type" value="Genomic_DNA"/>
</dbReference>
<feature type="region of interest" description="Disordered" evidence="2">
    <location>
        <begin position="1"/>
        <end position="22"/>
    </location>
</feature>
<proteinExistence type="inferred from homology"/>
<evidence type="ECO:0000313" key="5">
    <source>
        <dbReference type="Proteomes" id="UP001338582"/>
    </source>
</evidence>
<dbReference type="Proteomes" id="UP001338582">
    <property type="component" value="Chromosome 3"/>
</dbReference>
<dbReference type="InterPro" id="IPR043198">
    <property type="entry name" value="Cyclin/Ssn8"/>
</dbReference>
<dbReference type="Gene3D" id="1.10.472.10">
    <property type="entry name" value="Cyclin-like"/>
    <property type="match status" value="2"/>
</dbReference>
<dbReference type="AlphaFoldDB" id="A0AAX4H9J5"/>
<evidence type="ECO:0000313" key="4">
    <source>
        <dbReference type="EMBL" id="WPK24951.1"/>
    </source>
</evidence>
<name>A0AAX4H9J5_9ASCO</name>
<dbReference type="SUPFAM" id="SSF47954">
    <property type="entry name" value="Cyclin-like"/>
    <property type="match status" value="2"/>
</dbReference>
<dbReference type="Pfam" id="PF00134">
    <property type="entry name" value="Cyclin_N"/>
    <property type="match status" value="1"/>
</dbReference>
<dbReference type="SMART" id="SM00385">
    <property type="entry name" value="CYCLIN"/>
    <property type="match status" value="1"/>
</dbReference>
<organism evidence="4 5">
    <name type="scientific">Australozyma saopauloensis</name>
    <dbReference type="NCBI Taxonomy" id="291208"/>
    <lineage>
        <taxon>Eukaryota</taxon>
        <taxon>Fungi</taxon>
        <taxon>Dikarya</taxon>
        <taxon>Ascomycota</taxon>
        <taxon>Saccharomycotina</taxon>
        <taxon>Pichiomycetes</taxon>
        <taxon>Metschnikowiaceae</taxon>
        <taxon>Australozyma</taxon>
    </lineage>
</organism>
<dbReference type="GO" id="GO:0006357">
    <property type="term" value="P:regulation of transcription by RNA polymerase II"/>
    <property type="evidence" value="ECO:0007669"/>
    <property type="project" value="InterPro"/>
</dbReference>
<comment type="similarity">
    <text evidence="1">Belongs to the cyclin family.</text>
</comment>
<dbReference type="RefSeq" id="XP_062877334.1">
    <property type="nucleotide sequence ID" value="XM_063021264.1"/>
</dbReference>
<dbReference type="PANTHER" id="PTHR10026">
    <property type="entry name" value="CYCLIN"/>
    <property type="match status" value="1"/>
</dbReference>
<dbReference type="KEGG" id="asau:88173315"/>
<keyword evidence="1" id="KW-0195">Cyclin</keyword>
<feature type="domain" description="Cyclin-like" evidence="3">
    <location>
        <begin position="65"/>
        <end position="185"/>
    </location>
</feature>
<keyword evidence="5" id="KW-1185">Reference proteome</keyword>
<evidence type="ECO:0000256" key="2">
    <source>
        <dbReference type="SAM" id="MobiDB-lite"/>
    </source>
</evidence>
<dbReference type="GeneID" id="88173315"/>
<protein>
    <recommendedName>
        <fullName evidence="3">Cyclin-like domain-containing protein</fullName>
    </recommendedName>
</protein>
<evidence type="ECO:0000256" key="1">
    <source>
        <dbReference type="RuleBase" id="RU000383"/>
    </source>
</evidence>
<sequence>MPESKRPLSVPPVPQPNGTKAKDVPTIVQVSRPFMTHAELSHLHTLTIASNKKTTYNQQKHQIFQFLFQVSKSIKLPLRVLSLAMNYYQRYYLYYVFEDHGNNPTNDPLVEAENDSFLVATTCLFLASKNEDCIKKLKDVQAVCNRIRDLDGESRNFLKGGVSSSIPLADFQRKVIMNLEFKLLQVIKFDFTSGAGNVPSVDQLVVIFAKQLKLSYKLTFFAWLISFDIMSTPLLLTLPPHCIALAILIVTLNLQPTDIEAKYADEFSESAAIGATLDSIDSMKDFRCPETLVNEGIVYVLDYYIHQMNFLVLNEYMPPVNAEIGKAQIFKFMDLKSKFNDLSILSEQSVSTNALLKQDKYLRKWDTGVCVKGAARFIIGNKRRRFDAEYAILRPQ</sequence>
<evidence type="ECO:0000259" key="3">
    <source>
        <dbReference type="SMART" id="SM00385"/>
    </source>
</evidence>
<reference evidence="4 5" key="1">
    <citation type="submission" date="2023-10" db="EMBL/GenBank/DDBJ databases">
        <title>Draft Genome Sequence of Candida saopaulonensis from a very Premature Infant with Sepsis.</title>
        <authorList>
            <person name="Ning Y."/>
            <person name="Dai R."/>
            <person name="Xiao M."/>
            <person name="Xu Y."/>
            <person name="Yan Q."/>
            <person name="Zhang L."/>
        </authorList>
    </citation>
    <scope>NUCLEOTIDE SEQUENCE [LARGE SCALE GENOMIC DNA]</scope>
    <source>
        <strain evidence="4 5">19XY460</strain>
    </source>
</reference>
<gene>
    <name evidence="4" type="ORF">PUMCH_002250</name>
</gene>
<dbReference type="InterPro" id="IPR006671">
    <property type="entry name" value="Cyclin_N"/>
</dbReference>
<dbReference type="GO" id="GO:0016538">
    <property type="term" value="F:cyclin-dependent protein serine/threonine kinase regulator activity"/>
    <property type="evidence" value="ECO:0007669"/>
    <property type="project" value="InterPro"/>
</dbReference>
<dbReference type="InterPro" id="IPR036915">
    <property type="entry name" value="Cyclin-like_sf"/>
</dbReference>
<dbReference type="InterPro" id="IPR013763">
    <property type="entry name" value="Cyclin-like_dom"/>
</dbReference>